<evidence type="ECO:0000313" key="2">
    <source>
        <dbReference type="Proteomes" id="UP001140091"/>
    </source>
</evidence>
<comment type="caution">
    <text evidence="1">The sequence shown here is derived from an EMBL/GenBank/DDBJ whole genome shotgun (WGS) entry which is preliminary data.</text>
</comment>
<feature type="non-terminal residue" evidence="1">
    <location>
        <position position="368"/>
    </location>
</feature>
<sequence length="368" mass="43117">MKADCYFKSLNWHNRYQLLHLMKDLAAKGDAEIEDRTIEWFIKEYKNRYLGDDKKRRIVFRYDTNDINIRPDGTVKKARYLRHISSADIRGHFAEHCEWLLANQIASSSSTTQVFNLSEWVKFCDQVKVWRKKARDLDGQRWGIAWNTPEDLVFPQDDRYFLQRFGGRAAEWNQKLSLALKRKPPKKQKVQSLHHFVYADSLTLLTQRPAPEPEVIPDYEAPRSSKRRRVVKATQCIYDSDFSEDSTEGESDAEWEESETVQVPTICLQEPSLSAGNFKWFCPGSSCSFEIDLLQLGKARRVSTFTKGEGLQIFHETVQVHYFKDHISVVVEPIENRRHILRNKGGPRLSHNPRPQRIKTEEESLEWL</sequence>
<protein>
    <submittedName>
        <fullName evidence="1">Uncharacterized protein</fullName>
    </submittedName>
</protein>
<dbReference type="OrthoDB" id="3226250at2759"/>
<keyword evidence="2" id="KW-1185">Reference proteome</keyword>
<reference evidence="1" key="1">
    <citation type="submission" date="2022-06" db="EMBL/GenBank/DDBJ databases">
        <title>Genome Sequence of Candolleomyces eurysporus.</title>
        <authorList>
            <person name="Buettner E."/>
        </authorList>
    </citation>
    <scope>NUCLEOTIDE SEQUENCE</scope>
    <source>
        <strain evidence="1">VTCC 930004</strain>
    </source>
</reference>
<gene>
    <name evidence="1" type="ORF">H1R20_g9969</name>
</gene>
<dbReference type="AlphaFoldDB" id="A0A9W8J2M0"/>
<name>A0A9W8J2M0_9AGAR</name>
<accession>A0A9W8J2M0</accession>
<organism evidence="1 2">
    <name type="scientific">Candolleomyces eurysporus</name>
    <dbReference type="NCBI Taxonomy" id="2828524"/>
    <lineage>
        <taxon>Eukaryota</taxon>
        <taxon>Fungi</taxon>
        <taxon>Dikarya</taxon>
        <taxon>Basidiomycota</taxon>
        <taxon>Agaricomycotina</taxon>
        <taxon>Agaricomycetes</taxon>
        <taxon>Agaricomycetidae</taxon>
        <taxon>Agaricales</taxon>
        <taxon>Agaricineae</taxon>
        <taxon>Psathyrellaceae</taxon>
        <taxon>Candolleomyces</taxon>
    </lineage>
</organism>
<dbReference type="EMBL" id="JANBPK010001037">
    <property type="protein sequence ID" value="KAJ2927132.1"/>
    <property type="molecule type" value="Genomic_DNA"/>
</dbReference>
<proteinExistence type="predicted"/>
<evidence type="ECO:0000313" key="1">
    <source>
        <dbReference type="EMBL" id="KAJ2927132.1"/>
    </source>
</evidence>
<dbReference type="Proteomes" id="UP001140091">
    <property type="component" value="Unassembled WGS sequence"/>
</dbReference>